<comment type="function">
    <text evidence="16">Force generating protein of eukaryotic cilia and flagella. Produces force towards the minus ends of microtubules. Dynein has ATPase activity; the force-producing power stroke is thought to occur on release of ADP. Required for assembly of the I1 inner arm complex and its targeting to the appropriate axoneme location. Also required for phototaxis.</text>
</comment>
<evidence type="ECO:0000256" key="9">
    <source>
        <dbReference type="ARBA" id="ARBA00022846"/>
    </source>
</evidence>
<feature type="region of interest" description="Disordered" evidence="20">
    <location>
        <begin position="36"/>
        <end position="100"/>
    </location>
</feature>
<feature type="domain" description="Dynein heavy chain ATP-binding dynein motor region" evidence="26">
    <location>
        <begin position="3027"/>
        <end position="3248"/>
    </location>
</feature>
<feature type="domain" description="Dynein heavy chain coiled coil stalk" evidence="24">
    <location>
        <begin position="2655"/>
        <end position="3000"/>
    </location>
</feature>
<dbReference type="Pfam" id="PF03028">
    <property type="entry name" value="Dynein_heavy"/>
    <property type="match status" value="1"/>
</dbReference>
<feature type="domain" description="Dynein heavy chain region D6 P-loop" evidence="21">
    <location>
        <begin position="3490"/>
        <end position="3602"/>
    </location>
</feature>
<dbReference type="GO" id="GO:0036156">
    <property type="term" value="C:inner dynein arm"/>
    <property type="evidence" value="ECO:0000318"/>
    <property type="project" value="GO_Central"/>
</dbReference>
<dbReference type="Gene3D" id="6.10.140.1060">
    <property type="match status" value="1"/>
</dbReference>
<dbReference type="FunFam" id="3.40.50.300:FF:000049">
    <property type="entry name" value="Dynein, axonemal, heavy chain 5"/>
    <property type="match status" value="1"/>
</dbReference>
<reference evidence="31" key="2">
    <citation type="journal article" date="2007" name="Science">
        <title>Draft genome sequence of the sexually transmitted pathogen Trichomonas vaginalis.</title>
        <authorList>
            <person name="Carlton J.M."/>
            <person name="Hirt R.P."/>
            <person name="Silva J.C."/>
            <person name="Delcher A.L."/>
            <person name="Schatz M."/>
            <person name="Zhao Q."/>
            <person name="Wortman J.R."/>
            <person name="Bidwell S.L."/>
            <person name="Alsmark U.C.M."/>
            <person name="Besteiro S."/>
            <person name="Sicheritz-Ponten T."/>
            <person name="Noel C.J."/>
            <person name="Dacks J.B."/>
            <person name="Foster P.G."/>
            <person name="Simillion C."/>
            <person name="Van de Peer Y."/>
            <person name="Miranda-Saavedra D."/>
            <person name="Barton G.J."/>
            <person name="Westrop G.D."/>
            <person name="Mueller S."/>
            <person name="Dessi D."/>
            <person name="Fiori P.L."/>
            <person name="Ren Q."/>
            <person name="Paulsen I."/>
            <person name="Zhang H."/>
            <person name="Bastida-Corcuera F.D."/>
            <person name="Simoes-Barbosa A."/>
            <person name="Brown M.T."/>
            <person name="Hayes R.D."/>
            <person name="Mukherjee M."/>
            <person name="Okumura C.Y."/>
            <person name="Schneider R."/>
            <person name="Smith A.J."/>
            <person name="Vanacova S."/>
            <person name="Villalvazo M."/>
            <person name="Haas B.J."/>
            <person name="Pertea M."/>
            <person name="Feldblyum T.V."/>
            <person name="Utterback T.R."/>
            <person name="Shu C.L."/>
            <person name="Osoegawa K."/>
            <person name="de Jong P.J."/>
            <person name="Hrdy I."/>
            <person name="Horvathova L."/>
            <person name="Zubacova Z."/>
            <person name="Dolezal P."/>
            <person name="Malik S.B."/>
            <person name="Logsdon J.M. Jr."/>
            <person name="Henze K."/>
            <person name="Gupta A."/>
            <person name="Wang C.C."/>
            <person name="Dunne R.L."/>
            <person name="Upcroft J.A."/>
            <person name="Upcroft P."/>
            <person name="White O."/>
            <person name="Salzberg S.L."/>
            <person name="Tang P."/>
            <person name="Chiu C.-H."/>
            <person name="Lee Y.-S."/>
            <person name="Embley T.M."/>
            <person name="Coombs G.H."/>
            <person name="Mottram J.C."/>
            <person name="Tachezy J."/>
            <person name="Fraser-Liggett C.M."/>
            <person name="Johnson P.J."/>
        </authorList>
    </citation>
    <scope>NUCLEOTIDE SEQUENCE [LARGE SCALE GENOMIC DNA]</scope>
    <source>
        <strain evidence="31">G3</strain>
    </source>
</reference>
<evidence type="ECO:0000259" key="24">
    <source>
        <dbReference type="Pfam" id="PF12777"/>
    </source>
</evidence>
<keyword evidence="11 19" id="KW-0175">Coiled coil</keyword>
<dbReference type="InterPro" id="IPR041466">
    <property type="entry name" value="Dynein_AAA5_ext"/>
</dbReference>
<keyword evidence="10" id="KW-0243">Dynein</keyword>
<dbReference type="FunFam" id="1.20.920.20:FF:000001">
    <property type="entry name" value="dynein heavy chain 2, axonemal"/>
    <property type="match status" value="1"/>
</dbReference>
<evidence type="ECO:0000256" key="12">
    <source>
        <dbReference type="ARBA" id="ARBA00023069"/>
    </source>
</evidence>
<dbReference type="OrthoDB" id="10363287at2759"/>
<dbReference type="Pfam" id="PF17852">
    <property type="entry name" value="Dynein_AAA_lid"/>
    <property type="match status" value="1"/>
</dbReference>
<dbReference type="GO" id="GO:0045505">
    <property type="term" value="F:dynein intermediate chain binding"/>
    <property type="evidence" value="ECO:0000318"/>
    <property type="project" value="GO_Central"/>
</dbReference>
<dbReference type="SMR" id="A2FPT7"/>
<dbReference type="InterPro" id="IPR013602">
    <property type="entry name" value="Dynein_heavy_linker"/>
</dbReference>
<feature type="domain" description="Dynein heavy chain AAA module D4" evidence="25">
    <location>
        <begin position="2386"/>
        <end position="2635"/>
    </location>
</feature>
<dbReference type="PANTHER" id="PTHR45703">
    <property type="entry name" value="DYNEIN HEAVY CHAIN"/>
    <property type="match status" value="1"/>
</dbReference>
<evidence type="ECO:0000256" key="20">
    <source>
        <dbReference type="SAM" id="MobiDB-lite"/>
    </source>
</evidence>
<evidence type="ECO:0000256" key="17">
    <source>
        <dbReference type="ARBA" id="ARBA00063032"/>
    </source>
</evidence>
<proteinExistence type="inferred from homology"/>
<dbReference type="RefSeq" id="XP_001306010.1">
    <property type="nucleotide sequence ID" value="XM_001306009.1"/>
</dbReference>
<dbReference type="Gene3D" id="1.10.8.710">
    <property type="match status" value="1"/>
</dbReference>
<dbReference type="Gene3D" id="3.40.50.300">
    <property type="entry name" value="P-loop containing nucleotide triphosphate hydrolases"/>
    <property type="match status" value="5"/>
</dbReference>
<dbReference type="KEGG" id="tva:4750791"/>
<sequence length="4083" mass="468510">MTDRFSGRRERILNQEHAMNEKNDHFKRIAAKFAEENPTVPSIGELELPPTTPEPLFDSIPQPPSSTRQLKSPRKVKTNSEGVIEAPFQIRPPRSLNDDQIPLSATHKTYKRLGATNPAFSVPKSPRAGQFRPLPSLKESIPIPQDTILPLEVFDDASYMEFPIETLLKNPAAFSRFQDAAGDMVWKPCKCIGYDNEKELFTIEYGIAKKTKNVARFNIRFAIENEEKFNKRVEVATLSCHKFEMLTRFNARIDALDVTNISEISDKQNESIDARIACSIPKNYKNLHQNLLSENKELFKRQNKRLYYINDLINNENLPDRNEFLALLEQKTERTTYGYPYRSEYDFQQLLKTFSSAFLYSHSYLLKALQKISKTFVNTALTRFMAPGYNTILPLDDYIQKELTQIKESSASFKSIVQKTIDMVITESLSNINSPTDTNVQKELYQRVISLSQRILHHNLLDSITKTLEDFANSIEKYKDMKDNMIPAQFLVTLNLNEEKQLQISPSIEEFRTKFTSILQKFEDSAATIPEIKFSIIDVKLDTVSFVDILTEIIRKRKEVISTFETILSRLSDFVDSHRSLEQVICLNPETFPSEFDPDGKKTIDEYLQMLTSLRDSLEIVSIKLQDSYKIGMFQLECKEFKNLTVKIIEKLVLSLFERMRYFAQKETHSMIDNLRDLIMKVSATTNTPEELGKLKEYMDNVAQNSKERQNKVELMMRRFEFLEAHHFSIDDEDTKQIYILRGLPRELDHAIEAAEIKYKSERVRMFEELKQNEVKLDEDTEVVSKEIPPFLSKFTDLEMTIDAVDAIAEIQNKVVELRQRQDKYNRQEILFDSEPQPSKKLSKLMEEFAPIYLMWTLAGDWNNNNNSWRDTPFNQIKSEGMNQFLVLSQKKIAKSKKDLSARDEIVKKILIPLGDQIDQFKKRIPLISKLRHPGIKTKHWEQISKVVGFKVQPSMEMSLQQFLDLDLERWQKEISEIAGIAAQEYNIESMLDAMDLELQEKNFNVQPFRDSGSFILAEADQIISLIDDQLVTTQTLLTSPFIHAVKKRATERLQFLRRCHESLDAWMECQRGWLYLQPIFTGTSIQQKLHQEARDWQRVDKMWTLILTQTKTHPSFNNVMSRDHLFEDLSDANRLLDSITQGLNAYLEAKRLGFPRFFFLSNDELISILSHTKDFDQIQKSMNKLFEYVQTITVSNSMMISHMNDDGLEKVKLINEINGDTPEIEDWLNAFEKEMQNTLKYNIREAIPAADKKRSEEWLVDFPAQVILTVNQILWTTQVTEAIENANIKSKNLSSLMKRFLENLNGLTDMIRKPLNPATRQCISCMLIFEVHNRDIIQKLIDENIDDTEDFKWAQQLRYYWENDTVMVRSINNDYEYAYEYAGNSARLVITPLTDRCYQTLLAAFKQNMSGAPSGPAGTGKTETVRDCAKALGRPCVVYNCSEEVTPEQMSQFFAGLSSSGTWSCFDEFNRINIEVLSVIAQQVRCIQEAIAAHAETFQLDARKLKLNMNAAICITMNPGYAGRTELPDNLKALFRPCAMMVPDFVFISEIMLFSGGYNTASQLSVKLVALFDLCRKQLSNAYHYDWGLRAMKAILSTAGKAKRNNLQAQEAKLLFESIRDCTRPRLVNTDIPLFEGIMHDVFPEVVSEKSLDIKMRDYMIESYIEQQTQPLDLYVKKCNEIYETTLVRHGIMFVGGAMGGKSTAWKALQKTLGKLSKEGIGKAAATFILNPKAISIPELYGLFDPVTSGWTDGVLSSFIRDCSMSEPIEWKWIIVDGPVDSLWIETMNSLLDDNKVLCLSNNERISLGAHCKMMFEVDDLSQASPATVSRCGMIYFDPVTLPWTAIADSWVTSCKFQEIAKFVRLQMEKYVPRVLTFVQCDAKVAIGSNTSFFVKNMLNIIDCFFDIMREPQEIISADGEDPRQVDPLDHTLYFSRYTKKRENTFGYFDQENVKPIFEKILLFAIIWSFGSILAEDSRSLFDNLMRDMLDKSSNQFPDGASCYDFFVDIKSNEWSPFVDGELGIEFIPRDKLENSKKNPVESIFIPTPESSAMIFVTRLLVEHQHNVLFHGPESSKSLTVQNLYANVLSKKFDCKNLPIANCSTAKNILHVLRSFMHKHHGVYGPLVDQQLLIFLDNIGSVKPEVYGAQPPLELIRQFCDYGGWYNTANVEFQRVVDTTLIAGMGPAGSGLFSIPERLMRHFNLIHCPKMRLQSMEKVLKSLLKLKFVGFQDEVQEIFSKTVDAAMEIHKQCVENLLPIPSKLHYIFSLRNIVRVIKGMLLVKPTDIPDTNSWARLFSHEMMREYNDRFNVDEDRKWFFNLIKSTLKSKMGIDFDTACPKGILMFNEFADRAGRYKEIKSKPSDVLQTCREMLEDHNRDASKQLDIVIFDEAVDHISNLNRILTLPRGHAILVGVKSSGRKSLARLSLHMSSMESFEIQITRTYSFTEWREDLKNLMKNMGVNDTPTGFIISDAQIIGAYQLEDISNMLIHGEVPNLFAREEMEQIKADIINNEMITDGDPWKLFIDRCKQHLHIILVFSPYGSTFKESMLAFPALRTETTIDWYMPWSRNALESVANAAFSKANVSNIKSVVNVCVEIHKSVERAADRYLREAKRFTACTPSRYFELLNNFVERLSEQQEAVQENIRKYVGGVEKITTTREQINVLKNELDAAIPVLEKQKKEVEEMLKTLQVKQKEVEGTKVEVQKQSDDAAAEEQKAQEKNAIAQQKLAEAQPILQKAQDAVDSMDKNSLVNIKTLKKISPALRETFEAICIIFQRSPRRVDGPTPGTKVDDYWPETLTLINDSKFVSNIKNFDVPSLPKTVIDKLKKYVPAENSARESKLEDIMKGYKAVSNLYLWVCASYDYWGVYQTIIPVKQEADEAAQKLAESQKKLAESKAYLKSVEDQLAELQKTFDKAMAEEKALADDVAHKQLRLDRAQKIMSGLSGETTRWEASAANLKETAGFLLGDTLLSAASMTHLAAFSPSFRYQLIEEWKTFLVKENIKHNERFSIEKSLGIEQIIRDWVVKGLPNDSHSIENAIIINNSKNAFPLLIDPQLSGTKWLRNVLGEKLNVLRFDQPDFLQRLKGCVSFGLSVLIENIGLKLDPLIEPILSREIINNDGQKKIALGGEYVSYSDDFRLYLSTKYPNPHYSPEVCSQVTLVNFTTTQDGLSDLLMNNLLEVERKDLDEKRIQLMEANAANMIKLKQVENEILQIVSNAGADILEDDTAIETLQKAQKTSQMIEQQMIASKKTEEQILDFRTKMMPVSARAALLYFCASDFQVIDPMYQFSLKWFVNIFKNAVINSEHPQDVNELVSTLNLAIARSFFQSVSFSLFSRHKLLFSTLMAVRILMSENKLRQQELAFMLQPMTQSQKIPNPTKWLPDEIWNLFVVLPSLNEIFAALVDNFNQKEEEWKTFYKSSTPENDNFPYKSNLSLFQQLVVLRFFHLHRVREGLRIFVSGSLGNEFIQPPPLNLSKVFKESSPLSPLIFIITPGIDPQDEIINVAQSMDLEKFLKSYSLGRGRGAGAEALIEEGADKGYWILLQNCHLSLSWMPKLETIIDNLDPEKVSQRFRLCLVTMSDPNFPIGILYQGSKLIYEIPKGIRENMIRVYSGISADEYKQEYTEMERKLTFHLSFFHAVVLERLLFGSIGWNIPYEFNPSDLTISRKHLRMFLSENSGYVPYDSLGYVIGELNYGGRVTDKWDRRLLLTLLRRYFSPEIEKPDFTFGERYKSPVFSDDVKQVEDILQKWPVVTEGSDVGLSANASTITARNTALGIFNSLIEIQPTLVAASGSISEEQFALSLVEKLISQVPQCFNIHKFTQKFDLSDTINTVLHHEILLYNKLLEYIISSLIQLQKGLKGLIVIDNELEILNKRVLSNKIPEAWLVHSFPSILTLSSYMEDLNFRVSFIDNWIRTGRPNVFKIGAFFHPEEFLTAVLQVYARKHVVPFDKLSWATTVTNSMHEQDFAKPPEEGIYIQGLFLEGAKWDLQNSKLVECEQKELIASMPIVHLYPTQDKNLYDMTKTFECTMYRMQNRGSGAMGLPNYIMSLFIPTPDVSPDHWIERSVATFITVQN</sequence>
<dbReference type="InterPro" id="IPR041658">
    <property type="entry name" value="AAA_lid_11"/>
</dbReference>
<dbReference type="Pfam" id="PF12775">
    <property type="entry name" value="AAA_7"/>
    <property type="match status" value="1"/>
</dbReference>
<dbReference type="Pfam" id="PF08393">
    <property type="entry name" value="DHC_N2"/>
    <property type="match status" value="1"/>
</dbReference>
<dbReference type="Pfam" id="PF12780">
    <property type="entry name" value="AAA_8"/>
    <property type="match status" value="1"/>
</dbReference>
<evidence type="ECO:0000259" key="23">
    <source>
        <dbReference type="Pfam" id="PF12774"/>
    </source>
</evidence>
<keyword evidence="4" id="KW-0963">Cytoplasm</keyword>
<feature type="region of interest" description="Disordered" evidence="20">
    <location>
        <begin position="1"/>
        <end position="21"/>
    </location>
</feature>
<dbReference type="InterPro" id="IPR024743">
    <property type="entry name" value="Dynein_HC_stalk"/>
</dbReference>
<keyword evidence="12" id="KW-0969">Cilium</keyword>
<organism evidence="31 32">
    <name type="scientific">Trichomonas vaginalis (strain ATCC PRA-98 / G3)</name>
    <dbReference type="NCBI Taxonomy" id="412133"/>
    <lineage>
        <taxon>Eukaryota</taxon>
        <taxon>Metamonada</taxon>
        <taxon>Parabasalia</taxon>
        <taxon>Trichomonadida</taxon>
        <taxon>Trichomonadidae</taxon>
        <taxon>Trichomonas</taxon>
    </lineage>
</organism>
<keyword evidence="5" id="KW-0493">Microtubule</keyword>
<gene>
    <name evidence="31" type="ORF">TVAG_471380</name>
</gene>
<dbReference type="Pfam" id="PF18198">
    <property type="entry name" value="AAA_lid_11"/>
    <property type="match status" value="1"/>
</dbReference>
<dbReference type="GO" id="GO:0051959">
    <property type="term" value="F:dynein light intermediate chain binding"/>
    <property type="evidence" value="ECO:0000318"/>
    <property type="project" value="GO_Central"/>
</dbReference>
<evidence type="ECO:0000256" key="1">
    <source>
        <dbReference type="ARBA" id="ARBA00004230"/>
    </source>
</evidence>
<evidence type="ECO:0000256" key="16">
    <source>
        <dbReference type="ARBA" id="ARBA00054075"/>
    </source>
</evidence>
<dbReference type="Pfam" id="PF17857">
    <property type="entry name" value="AAA_lid_1"/>
    <property type="match status" value="1"/>
</dbReference>
<dbReference type="STRING" id="5722.A2FPT7"/>
<dbReference type="FunFam" id="3.10.490.20:FF:000009">
    <property type="entry name" value="Dynein heavy chain 4"/>
    <property type="match status" value="1"/>
</dbReference>
<dbReference type="eggNOG" id="KOG3595">
    <property type="taxonomic scope" value="Eukaryota"/>
</dbReference>
<feature type="coiled-coil region" evidence="19">
    <location>
        <begin position="2670"/>
        <end position="2732"/>
    </location>
</feature>
<evidence type="ECO:0000256" key="10">
    <source>
        <dbReference type="ARBA" id="ARBA00023017"/>
    </source>
</evidence>
<dbReference type="GO" id="GO:0060294">
    <property type="term" value="P:cilium movement involved in cell motility"/>
    <property type="evidence" value="ECO:0000318"/>
    <property type="project" value="GO_Central"/>
</dbReference>
<name>A2FPT7_TRIV3</name>
<dbReference type="VEuPathDB" id="TrichDB:TVAG_471380"/>
<dbReference type="PANTHER" id="PTHR45703:SF36">
    <property type="entry name" value="DYNEIN HEAVY CHAIN, CYTOPLASMIC"/>
    <property type="match status" value="1"/>
</dbReference>
<evidence type="ECO:0000259" key="30">
    <source>
        <dbReference type="Pfam" id="PF18199"/>
    </source>
</evidence>
<dbReference type="InterPro" id="IPR042219">
    <property type="entry name" value="AAA_lid_11_sf"/>
</dbReference>
<dbReference type="Gene3D" id="1.20.1270.280">
    <property type="match status" value="1"/>
</dbReference>
<dbReference type="GO" id="GO:0005874">
    <property type="term" value="C:microtubule"/>
    <property type="evidence" value="ECO:0007669"/>
    <property type="project" value="UniProtKB-KW"/>
</dbReference>
<dbReference type="InterPro" id="IPR041589">
    <property type="entry name" value="DNAH3_AAA_lid_1"/>
</dbReference>
<dbReference type="FunFam" id="3.40.50.300:FF:002988">
    <property type="entry name" value="Dynein heavy chain family protein"/>
    <property type="match status" value="1"/>
</dbReference>
<dbReference type="FunFam" id="3.40.50.300:FF:000153">
    <property type="entry name" value="Dynein axonemal heavy chain 1"/>
    <property type="match status" value="1"/>
</dbReference>
<evidence type="ECO:0000256" key="18">
    <source>
        <dbReference type="ARBA" id="ARBA00077719"/>
    </source>
</evidence>
<dbReference type="Gene3D" id="1.20.58.1120">
    <property type="match status" value="1"/>
</dbReference>
<evidence type="ECO:0000256" key="15">
    <source>
        <dbReference type="ARBA" id="ARBA00023273"/>
    </source>
</evidence>
<evidence type="ECO:0000313" key="31">
    <source>
        <dbReference type="EMBL" id="EAX93080.1"/>
    </source>
</evidence>
<dbReference type="InterPro" id="IPR004273">
    <property type="entry name" value="Dynein_heavy_D6_P-loop"/>
</dbReference>
<dbReference type="FunFam" id="1.10.8.1220:FF:000001">
    <property type="entry name" value="Dynein axonemal heavy chain 5"/>
    <property type="match status" value="1"/>
</dbReference>
<comment type="subunit">
    <text evidence="17">The I1 inner arm complex (also known as the f dynein complex) is a two-headed isoform composed of two heavy chains (1-alpha and 1-beta), three intermediate chains and three light chains. I1 occupies a specific position proximal to the first radial spoke and repeats every 96 nm along the length of the axoneme.</text>
</comment>
<dbReference type="Gene3D" id="1.20.140.100">
    <property type="entry name" value="Dynein heavy chain, N-terminal domain 2"/>
    <property type="match status" value="1"/>
</dbReference>
<evidence type="ECO:0000313" key="32">
    <source>
        <dbReference type="Proteomes" id="UP000001542"/>
    </source>
</evidence>
<evidence type="ECO:0000256" key="4">
    <source>
        <dbReference type="ARBA" id="ARBA00022490"/>
    </source>
</evidence>
<evidence type="ECO:0000259" key="21">
    <source>
        <dbReference type="Pfam" id="PF03028"/>
    </source>
</evidence>
<dbReference type="FunFam" id="1.20.920.30:FF:000010">
    <property type="entry name" value="Dynein heavy chain family protein"/>
    <property type="match status" value="1"/>
</dbReference>
<dbReference type="Gene3D" id="1.10.8.1220">
    <property type="match status" value="1"/>
</dbReference>
<feature type="domain" description="Dynein heavy chain linker" evidence="22">
    <location>
        <begin position="842"/>
        <end position="1247"/>
    </location>
</feature>
<keyword evidence="15" id="KW-0966">Cell projection</keyword>
<evidence type="ECO:0000256" key="6">
    <source>
        <dbReference type="ARBA" id="ARBA00022737"/>
    </source>
</evidence>
<dbReference type="InterPro" id="IPR035699">
    <property type="entry name" value="AAA_6"/>
</dbReference>
<evidence type="ECO:0000259" key="26">
    <source>
        <dbReference type="Pfam" id="PF12781"/>
    </source>
</evidence>
<dbReference type="InterPro" id="IPR043160">
    <property type="entry name" value="Dynein_C_barrel"/>
</dbReference>
<keyword evidence="13" id="KW-0505">Motor protein</keyword>
<dbReference type="SUPFAM" id="SSF52540">
    <property type="entry name" value="P-loop containing nucleoside triphosphate hydrolases"/>
    <property type="match status" value="4"/>
</dbReference>
<dbReference type="InterPro" id="IPR027417">
    <property type="entry name" value="P-loop_NTPase"/>
</dbReference>
<dbReference type="InterPro" id="IPR042228">
    <property type="entry name" value="Dynein_linker_3"/>
</dbReference>
<dbReference type="Gene3D" id="1.10.287.2620">
    <property type="match status" value="1"/>
</dbReference>
<dbReference type="FunFam" id="1.10.287.2620:FF:000002">
    <property type="entry name" value="Dynein heavy chain 2, axonemal"/>
    <property type="match status" value="1"/>
</dbReference>
<keyword evidence="6" id="KW-0677">Repeat</keyword>
<dbReference type="FunFam" id="1.20.1270.280:FF:000024">
    <property type="entry name" value="Dynein heavy chain family protein"/>
    <property type="match status" value="1"/>
</dbReference>
<dbReference type="InterPro" id="IPR035706">
    <property type="entry name" value="AAA_9"/>
</dbReference>
<feature type="domain" description="Dynein heavy chain AAA lid" evidence="29">
    <location>
        <begin position="3635"/>
        <end position="3772"/>
    </location>
</feature>
<evidence type="ECO:0000256" key="13">
    <source>
        <dbReference type="ARBA" id="ARBA00023175"/>
    </source>
</evidence>
<evidence type="ECO:0000256" key="2">
    <source>
        <dbReference type="ARBA" id="ARBA00004430"/>
    </source>
</evidence>
<feature type="domain" description="Dynein heavy chain hydrolytic ATP-binding dynein motor region" evidence="23">
    <location>
        <begin position="1378"/>
        <end position="1704"/>
    </location>
</feature>
<dbReference type="Gene3D" id="1.10.8.720">
    <property type="entry name" value="Region D6 of dynein motor"/>
    <property type="match status" value="1"/>
</dbReference>
<dbReference type="InterPro" id="IPR024317">
    <property type="entry name" value="Dynein_heavy_chain_D4_dom"/>
</dbReference>
<feature type="coiled-coil region" evidence="19">
    <location>
        <begin position="2890"/>
        <end position="2931"/>
    </location>
</feature>
<evidence type="ECO:0000259" key="29">
    <source>
        <dbReference type="Pfam" id="PF18198"/>
    </source>
</evidence>
<evidence type="ECO:0000259" key="25">
    <source>
        <dbReference type="Pfam" id="PF12780"/>
    </source>
</evidence>
<dbReference type="FunFam" id="1.20.58.1120:FF:000001">
    <property type="entry name" value="dynein heavy chain 2, axonemal"/>
    <property type="match status" value="1"/>
</dbReference>
<evidence type="ECO:0000256" key="5">
    <source>
        <dbReference type="ARBA" id="ARBA00022701"/>
    </source>
</evidence>
<dbReference type="Pfam" id="PF12774">
    <property type="entry name" value="AAA_6"/>
    <property type="match status" value="1"/>
</dbReference>
<dbReference type="InParanoid" id="A2FPT7"/>
<dbReference type="Proteomes" id="UP000001542">
    <property type="component" value="Unassembled WGS sequence"/>
</dbReference>
<dbReference type="FunFam" id="1.10.8.720:FF:000022">
    <property type="entry name" value="Dynein heavy chain family protein"/>
    <property type="match status" value="1"/>
</dbReference>
<dbReference type="Pfam" id="PF12781">
    <property type="entry name" value="AAA_9"/>
    <property type="match status" value="1"/>
</dbReference>
<dbReference type="EMBL" id="DS113931">
    <property type="protein sequence ID" value="EAX93080.1"/>
    <property type="molecule type" value="Genomic_DNA"/>
</dbReference>
<dbReference type="Pfam" id="PF18199">
    <property type="entry name" value="Dynein_C"/>
    <property type="match status" value="1"/>
</dbReference>
<dbReference type="GO" id="GO:0097729">
    <property type="term" value="C:9+2 motile cilium"/>
    <property type="evidence" value="ECO:0000318"/>
    <property type="project" value="GO_Central"/>
</dbReference>
<dbReference type="GO" id="GO:0005524">
    <property type="term" value="F:ATP binding"/>
    <property type="evidence" value="ECO:0007669"/>
    <property type="project" value="UniProtKB-KW"/>
</dbReference>
<protein>
    <recommendedName>
        <fullName evidence="18">Dynein-1, subspecies f</fullName>
    </recommendedName>
</protein>
<reference evidence="31" key="1">
    <citation type="submission" date="2006-10" db="EMBL/GenBank/DDBJ databases">
        <authorList>
            <person name="Amadeo P."/>
            <person name="Zhao Q."/>
            <person name="Wortman J."/>
            <person name="Fraser-Liggett C."/>
            <person name="Carlton J."/>
        </authorList>
    </citation>
    <scope>NUCLEOTIDE SEQUENCE</scope>
    <source>
        <strain evidence="31">G3</strain>
    </source>
</reference>
<feature type="domain" description="Dynein heavy chain 3 AAA+ lid" evidence="28">
    <location>
        <begin position="2244"/>
        <end position="2328"/>
    </location>
</feature>
<evidence type="ECO:0000256" key="11">
    <source>
        <dbReference type="ARBA" id="ARBA00023054"/>
    </source>
</evidence>
<comment type="similarity">
    <text evidence="3">Belongs to the dynein heavy chain family.</text>
</comment>
<dbReference type="InterPro" id="IPR042222">
    <property type="entry name" value="Dynein_2_N"/>
</dbReference>
<evidence type="ECO:0000259" key="27">
    <source>
        <dbReference type="Pfam" id="PF17852"/>
    </source>
</evidence>
<evidence type="ECO:0000256" key="19">
    <source>
        <dbReference type="SAM" id="Coils"/>
    </source>
</evidence>
<dbReference type="InterPro" id="IPR041228">
    <property type="entry name" value="Dynein_C"/>
</dbReference>
<dbReference type="Gene3D" id="1.20.920.30">
    <property type="match status" value="1"/>
</dbReference>
<dbReference type="FunFam" id="1.10.8.710:FF:000001">
    <property type="entry name" value="Dynein axonemal heavy chain 2"/>
    <property type="match status" value="1"/>
</dbReference>
<evidence type="ECO:0000259" key="22">
    <source>
        <dbReference type="Pfam" id="PF08393"/>
    </source>
</evidence>
<evidence type="ECO:0000256" key="14">
    <source>
        <dbReference type="ARBA" id="ARBA00023212"/>
    </source>
</evidence>
<dbReference type="InterPro" id="IPR043157">
    <property type="entry name" value="Dynein_AAA1S"/>
</dbReference>
<evidence type="ECO:0000256" key="8">
    <source>
        <dbReference type="ARBA" id="ARBA00022840"/>
    </source>
</evidence>
<dbReference type="VEuPathDB" id="TrichDB:TVAGG3_0890500"/>
<dbReference type="Gene3D" id="1.20.920.20">
    <property type="match status" value="1"/>
</dbReference>
<accession>A2FPT7</accession>
<feature type="domain" description="Dynein heavy chain AAA 5 extension" evidence="27">
    <location>
        <begin position="1869"/>
        <end position="2019"/>
    </location>
</feature>
<dbReference type="GO" id="GO:0070286">
    <property type="term" value="P:axonemal dynein complex assembly"/>
    <property type="evidence" value="ECO:0007669"/>
    <property type="project" value="UniProtKB-ARBA"/>
</dbReference>
<keyword evidence="8" id="KW-0067">ATP-binding</keyword>
<dbReference type="GO" id="GO:0008569">
    <property type="term" value="F:minus-end-directed microtubule motor activity"/>
    <property type="evidence" value="ECO:0000318"/>
    <property type="project" value="GO_Central"/>
</dbReference>
<keyword evidence="32" id="KW-1185">Reference proteome</keyword>
<comment type="subcellular location">
    <subcellularLocation>
        <location evidence="1">Cell projection</location>
        <location evidence="1">Cilium</location>
        <location evidence="1">Flagellum</location>
    </subcellularLocation>
    <subcellularLocation>
        <location evidence="2">Cytoplasm</location>
        <location evidence="2">Cytoskeleton</location>
        <location evidence="2">Cilium axoneme</location>
    </subcellularLocation>
</comment>
<dbReference type="FunFam" id="3.40.50.300:FF:000044">
    <property type="entry name" value="Dynein heavy chain 5, axonemal"/>
    <property type="match status" value="1"/>
</dbReference>
<dbReference type="InterPro" id="IPR026983">
    <property type="entry name" value="DHC"/>
</dbReference>
<dbReference type="Gene3D" id="3.20.180.20">
    <property type="entry name" value="Dynein heavy chain, N-terminal domain 2"/>
    <property type="match status" value="1"/>
</dbReference>
<dbReference type="Gene3D" id="3.10.490.20">
    <property type="match status" value="1"/>
</dbReference>
<dbReference type="Pfam" id="PF12777">
    <property type="entry name" value="MT"/>
    <property type="match status" value="1"/>
</dbReference>
<keyword evidence="14" id="KW-0206">Cytoskeleton</keyword>
<feature type="domain" description="Dynein heavy chain C-terminal" evidence="30">
    <location>
        <begin position="3780"/>
        <end position="4078"/>
    </location>
</feature>
<evidence type="ECO:0000256" key="3">
    <source>
        <dbReference type="ARBA" id="ARBA00008887"/>
    </source>
</evidence>
<dbReference type="FunFam" id="1.20.140.100:FF:000001">
    <property type="entry name" value="dynein heavy chain 17, axonemal"/>
    <property type="match status" value="1"/>
</dbReference>
<dbReference type="FunFam" id="1.10.472.130:FF:000030">
    <property type="entry name" value="Dynein heavy chain family protein"/>
    <property type="match status" value="1"/>
</dbReference>
<dbReference type="Gene3D" id="1.10.472.130">
    <property type="match status" value="1"/>
</dbReference>
<evidence type="ECO:0000256" key="7">
    <source>
        <dbReference type="ARBA" id="ARBA00022741"/>
    </source>
</evidence>
<keyword evidence="9" id="KW-0282">Flagellum</keyword>
<keyword evidence="7" id="KW-0547">Nucleotide-binding</keyword>
<evidence type="ECO:0000259" key="28">
    <source>
        <dbReference type="Pfam" id="PF17857"/>
    </source>
</evidence>